<name>A0ABQ2F5C4_9DEIO</name>
<protein>
    <submittedName>
        <fullName evidence="1">Uncharacterized protein</fullName>
    </submittedName>
</protein>
<dbReference type="Proteomes" id="UP000647587">
    <property type="component" value="Unassembled WGS sequence"/>
</dbReference>
<proteinExistence type="predicted"/>
<evidence type="ECO:0000313" key="2">
    <source>
        <dbReference type="Proteomes" id="UP000647587"/>
    </source>
</evidence>
<dbReference type="RefSeq" id="WP_189012051.1">
    <property type="nucleotide sequence ID" value="NZ_BMPP01000034.1"/>
</dbReference>
<sequence>MTAALLTRVIETAQTLARELGDQPLLDRLSELQSRSSLERTEDICQLVSDMGIINRALEISVQLTGATLTNQRGLHAHVVRPPEHMSGFPTTVSAAREQN</sequence>
<keyword evidence="2" id="KW-1185">Reference proteome</keyword>
<evidence type="ECO:0000313" key="1">
    <source>
        <dbReference type="EMBL" id="GGK42664.1"/>
    </source>
</evidence>
<gene>
    <name evidence="1" type="ORF">GCM10008955_40530</name>
</gene>
<organism evidence="1 2">
    <name type="scientific">Deinococcus malanensis</name>
    <dbReference type="NCBI Taxonomy" id="1706855"/>
    <lineage>
        <taxon>Bacteria</taxon>
        <taxon>Thermotogati</taxon>
        <taxon>Deinococcota</taxon>
        <taxon>Deinococci</taxon>
        <taxon>Deinococcales</taxon>
        <taxon>Deinococcaceae</taxon>
        <taxon>Deinococcus</taxon>
    </lineage>
</organism>
<comment type="caution">
    <text evidence="1">The sequence shown here is derived from an EMBL/GenBank/DDBJ whole genome shotgun (WGS) entry which is preliminary data.</text>
</comment>
<dbReference type="EMBL" id="BMPP01000034">
    <property type="protein sequence ID" value="GGK42664.1"/>
    <property type="molecule type" value="Genomic_DNA"/>
</dbReference>
<reference evidence="2" key="1">
    <citation type="journal article" date="2019" name="Int. J. Syst. Evol. Microbiol.">
        <title>The Global Catalogue of Microorganisms (GCM) 10K type strain sequencing project: providing services to taxonomists for standard genome sequencing and annotation.</title>
        <authorList>
            <consortium name="The Broad Institute Genomics Platform"/>
            <consortium name="The Broad Institute Genome Sequencing Center for Infectious Disease"/>
            <person name="Wu L."/>
            <person name="Ma J."/>
        </authorList>
    </citation>
    <scope>NUCLEOTIDE SEQUENCE [LARGE SCALE GENOMIC DNA]</scope>
    <source>
        <strain evidence="2">JCM 30331</strain>
    </source>
</reference>
<accession>A0ABQ2F5C4</accession>